<dbReference type="PANTHER" id="PTHR28262">
    <property type="entry name" value="DASH COMPLEX SUBUNIT SPC19"/>
    <property type="match status" value="1"/>
</dbReference>
<evidence type="ECO:0000256" key="6">
    <source>
        <dbReference type="ARBA" id="ARBA00022454"/>
    </source>
</evidence>
<evidence type="ECO:0000256" key="7">
    <source>
        <dbReference type="ARBA" id="ARBA00022490"/>
    </source>
</evidence>
<evidence type="ECO:0000256" key="3">
    <source>
        <dbReference type="ARBA" id="ARBA00004629"/>
    </source>
</evidence>
<keyword evidence="9" id="KW-0206">Cytoskeleton</keyword>
<name>A0A9W8DQA2_9FUNG</name>
<organism evidence="14 15">
    <name type="scientific">Mycoemilia scoparia</name>
    <dbReference type="NCBI Taxonomy" id="417184"/>
    <lineage>
        <taxon>Eukaryota</taxon>
        <taxon>Fungi</taxon>
        <taxon>Fungi incertae sedis</taxon>
        <taxon>Zoopagomycota</taxon>
        <taxon>Kickxellomycotina</taxon>
        <taxon>Kickxellomycetes</taxon>
        <taxon>Kickxellales</taxon>
        <taxon>Kickxellaceae</taxon>
        <taxon>Mycoemilia</taxon>
    </lineage>
</organism>
<dbReference type="EMBL" id="JANBPU010000048">
    <property type="protein sequence ID" value="KAJ1918341.1"/>
    <property type="molecule type" value="Genomic_DNA"/>
</dbReference>
<comment type="subcellular location">
    <subcellularLocation>
        <location evidence="3">Chromosome</location>
        <location evidence="3">Centromere</location>
        <location evidence="3">Kinetochore</location>
    </subcellularLocation>
    <subcellularLocation>
        <location evidence="2">Cytoplasm</location>
        <location evidence="2">Cytoskeleton</location>
        <location evidence="2">Spindle</location>
    </subcellularLocation>
    <subcellularLocation>
        <location evidence="1">Nucleus</location>
    </subcellularLocation>
</comment>
<dbReference type="GO" id="GO:0005876">
    <property type="term" value="C:spindle microtubule"/>
    <property type="evidence" value="ECO:0007669"/>
    <property type="project" value="InterPro"/>
</dbReference>
<evidence type="ECO:0000256" key="5">
    <source>
        <dbReference type="ARBA" id="ARBA00016329"/>
    </source>
</evidence>
<dbReference type="GO" id="GO:0042729">
    <property type="term" value="C:DASH complex"/>
    <property type="evidence" value="ECO:0007669"/>
    <property type="project" value="InterPro"/>
</dbReference>
<dbReference type="Proteomes" id="UP001150538">
    <property type="component" value="Unassembled WGS sequence"/>
</dbReference>
<keyword evidence="10" id="KW-0539">Nucleus</keyword>
<dbReference type="AlphaFoldDB" id="A0A9W8DQA2"/>
<dbReference type="InterPro" id="IPR013251">
    <property type="entry name" value="DASH_Spc19"/>
</dbReference>
<dbReference type="GO" id="GO:0008608">
    <property type="term" value="P:attachment of spindle microtubules to kinetochore"/>
    <property type="evidence" value="ECO:0007669"/>
    <property type="project" value="InterPro"/>
</dbReference>
<keyword evidence="13" id="KW-0175">Coiled coil</keyword>
<evidence type="ECO:0000256" key="2">
    <source>
        <dbReference type="ARBA" id="ARBA00004186"/>
    </source>
</evidence>
<evidence type="ECO:0000256" key="9">
    <source>
        <dbReference type="ARBA" id="ARBA00023212"/>
    </source>
</evidence>
<evidence type="ECO:0000256" key="11">
    <source>
        <dbReference type="ARBA" id="ARBA00023328"/>
    </source>
</evidence>
<evidence type="ECO:0000256" key="8">
    <source>
        <dbReference type="ARBA" id="ARBA00022838"/>
    </source>
</evidence>
<evidence type="ECO:0000256" key="4">
    <source>
        <dbReference type="ARBA" id="ARBA00008952"/>
    </source>
</evidence>
<comment type="caution">
    <text evidence="14">The sequence shown here is derived from an EMBL/GenBank/DDBJ whole genome shotgun (WGS) entry which is preliminary data.</text>
</comment>
<proteinExistence type="inferred from homology"/>
<keyword evidence="8" id="KW-0995">Kinetochore</keyword>
<evidence type="ECO:0000313" key="14">
    <source>
        <dbReference type="EMBL" id="KAJ1918341.1"/>
    </source>
</evidence>
<keyword evidence="11" id="KW-0137">Centromere</keyword>
<keyword evidence="7" id="KW-0963">Cytoplasm</keyword>
<keyword evidence="6" id="KW-0158">Chromosome</keyword>
<keyword evidence="15" id="KW-1185">Reference proteome</keyword>
<evidence type="ECO:0000256" key="10">
    <source>
        <dbReference type="ARBA" id="ARBA00023242"/>
    </source>
</evidence>
<dbReference type="OrthoDB" id="5568303at2759"/>
<evidence type="ECO:0000256" key="1">
    <source>
        <dbReference type="ARBA" id="ARBA00004123"/>
    </source>
</evidence>
<protein>
    <recommendedName>
        <fullName evidence="5">DASH complex subunit SPC19</fullName>
    </recommendedName>
    <alternativeName>
        <fullName evidence="12">Outer kinetochore protein SPC19</fullName>
    </alternativeName>
</protein>
<reference evidence="14" key="1">
    <citation type="submission" date="2022-07" db="EMBL/GenBank/DDBJ databases">
        <title>Phylogenomic reconstructions and comparative analyses of Kickxellomycotina fungi.</title>
        <authorList>
            <person name="Reynolds N.K."/>
            <person name="Stajich J.E."/>
            <person name="Barry K."/>
            <person name="Grigoriev I.V."/>
            <person name="Crous P."/>
            <person name="Smith M.E."/>
        </authorList>
    </citation>
    <scope>NUCLEOTIDE SEQUENCE</scope>
    <source>
        <strain evidence="14">NBRC 100468</strain>
    </source>
</reference>
<feature type="coiled-coil region" evidence="13">
    <location>
        <begin position="75"/>
        <end position="174"/>
    </location>
</feature>
<dbReference type="PANTHER" id="PTHR28262:SF1">
    <property type="entry name" value="DASH COMPLEX SUBUNIT SPC19"/>
    <property type="match status" value="1"/>
</dbReference>
<evidence type="ECO:0000313" key="15">
    <source>
        <dbReference type="Proteomes" id="UP001150538"/>
    </source>
</evidence>
<gene>
    <name evidence="14" type="ORF">H4219_002666</name>
</gene>
<evidence type="ECO:0000256" key="12">
    <source>
        <dbReference type="ARBA" id="ARBA00032583"/>
    </source>
</evidence>
<evidence type="ECO:0000256" key="13">
    <source>
        <dbReference type="SAM" id="Coils"/>
    </source>
</evidence>
<comment type="similarity">
    <text evidence="4">Belongs to the DASH complex SPC19 family.</text>
</comment>
<sequence>MSYLSSLSQCASTLSDCNNILERTTTNLDGLCKTFPRVESVIRCEKLYELTTAKDIDKAQELISTEAIPFLYRQVDQLENAISLIASKHNELEHKVKVQQQAYNEFVAREKDSIAAQSELRKIRTEIAEAQELLMELKSSNSNKAHAEKGGDLLSKLESDIQHAKDQLRRVKGQINQIPERPKDMILENQTIDPYDILEMMRDIRDQVKSGPVDKKSFEVLSDSAKYWDHIEAHNFNSLWSSLIETQTPRMHYLLKLFRYLFSEEGTIMHRIIEALLENPDKSLTISELTKAFEEDEALARRHITPAVTKLRELGAIESVAPISGQINSSSSSGGSSGGDKNDITLRLLVPN</sequence>
<dbReference type="Pfam" id="PF08287">
    <property type="entry name" value="DASH_Spc19"/>
    <property type="match status" value="1"/>
</dbReference>
<accession>A0A9W8DQA2</accession>